<dbReference type="EMBL" id="QWIK01000590">
    <property type="protein sequence ID" value="RMY03800.1"/>
    <property type="molecule type" value="Genomic_DNA"/>
</dbReference>
<dbReference type="Proteomes" id="UP000282582">
    <property type="component" value="Unassembled WGS sequence"/>
</dbReference>
<organism evidence="2 4">
    <name type="scientific">Hortaea werneckii</name>
    <name type="common">Black yeast</name>
    <name type="synonym">Cladosporium werneckii</name>
    <dbReference type="NCBI Taxonomy" id="91943"/>
    <lineage>
        <taxon>Eukaryota</taxon>
        <taxon>Fungi</taxon>
        <taxon>Dikarya</taxon>
        <taxon>Ascomycota</taxon>
        <taxon>Pezizomycotina</taxon>
        <taxon>Dothideomycetes</taxon>
        <taxon>Dothideomycetidae</taxon>
        <taxon>Mycosphaerellales</taxon>
        <taxon>Teratosphaeriaceae</taxon>
        <taxon>Hortaea</taxon>
    </lineage>
</organism>
<evidence type="ECO:0000313" key="5">
    <source>
        <dbReference type="Proteomes" id="UP000282582"/>
    </source>
</evidence>
<evidence type="ECO:0000313" key="3">
    <source>
        <dbReference type="EMBL" id="RMY03800.1"/>
    </source>
</evidence>
<dbReference type="Proteomes" id="UP000281245">
    <property type="component" value="Unassembled WGS sequence"/>
</dbReference>
<accession>A0A3M6X1Y2</accession>
<comment type="caution">
    <text evidence="2">The sequence shown here is derived from an EMBL/GenBank/DDBJ whole genome shotgun (WGS) entry which is preliminary data.</text>
</comment>
<reference evidence="4 5" key="1">
    <citation type="journal article" date="2018" name="BMC Genomics">
        <title>Genomic evidence for intraspecific hybridization in a clonal and extremely halotolerant yeast.</title>
        <authorList>
            <person name="Gostincar C."/>
            <person name="Stajich J.E."/>
            <person name="Zupancic J."/>
            <person name="Zalar P."/>
            <person name="Gunde-Cimerman N."/>
        </authorList>
    </citation>
    <scope>NUCLEOTIDE SEQUENCE [LARGE SCALE GENOMIC DNA]</scope>
    <source>
        <strain evidence="3 5">EXF-6654</strain>
        <strain evidence="2 4">EXF-6656</strain>
    </source>
</reference>
<proteinExistence type="predicted"/>
<feature type="region of interest" description="Disordered" evidence="1">
    <location>
        <begin position="57"/>
        <end position="166"/>
    </location>
</feature>
<gene>
    <name evidence="3" type="ORF">D0868_07276</name>
    <name evidence="2" type="ORF">D0869_04424</name>
</gene>
<evidence type="ECO:0000313" key="2">
    <source>
        <dbReference type="EMBL" id="RMX84629.1"/>
    </source>
</evidence>
<feature type="compositionally biased region" description="Low complexity" evidence="1">
    <location>
        <begin position="70"/>
        <end position="88"/>
    </location>
</feature>
<dbReference type="VEuPathDB" id="FungiDB:BTJ68_08838"/>
<name>A0A3M6X1Y2_HORWE</name>
<evidence type="ECO:0000313" key="4">
    <source>
        <dbReference type="Proteomes" id="UP000281245"/>
    </source>
</evidence>
<evidence type="ECO:0000256" key="1">
    <source>
        <dbReference type="SAM" id="MobiDB-lite"/>
    </source>
</evidence>
<protein>
    <submittedName>
        <fullName evidence="2">Uncharacterized protein</fullName>
    </submittedName>
</protein>
<dbReference type="OrthoDB" id="5420368at2759"/>
<dbReference type="AlphaFoldDB" id="A0A3M6X1Y2"/>
<sequence length="214" mass="23681">MPVQWTTEVDHRLLLLILEIVQVDHKKIAERWAEKYGQEGGDQPTARAITERLYKLKKQAGGNGNNKAVATSTPSRKSTTSTPKTASKIIRTPVSSGKRNRNKSMSDEDDSEDERVMLKANGSSPVKRARYGRSSKTPKVYNELDSEAEESSAALSTGMKSEANDHAGGMFDQQLQLDGMADGVASGRRRRRMLAMESDAMSDVSDFQPQYELN</sequence>
<dbReference type="EMBL" id="QWIJ01000272">
    <property type="protein sequence ID" value="RMX84629.1"/>
    <property type="molecule type" value="Genomic_DNA"/>
</dbReference>